<feature type="compositionally biased region" description="Basic and acidic residues" evidence="3">
    <location>
        <begin position="608"/>
        <end position="621"/>
    </location>
</feature>
<dbReference type="Gene3D" id="3.30.559.30">
    <property type="entry name" value="Nonribosomal peptide synthetase, condensation domain"/>
    <property type="match status" value="1"/>
</dbReference>
<dbReference type="HOGENOM" id="CLU_286695_0_0_1"/>
<dbReference type="EMBL" id="GL377313">
    <property type="protein sequence ID" value="EFI92183.1"/>
    <property type="molecule type" value="Genomic_DNA"/>
</dbReference>
<dbReference type="Proteomes" id="UP000007431">
    <property type="component" value="Unassembled WGS sequence"/>
</dbReference>
<keyword evidence="5" id="KW-1185">Reference proteome</keyword>
<feature type="region of interest" description="Disordered" evidence="3">
    <location>
        <begin position="590"/>
        <end position="639"/>
    </location>
</feature>
<dbReference type="GO" id="GO:0016407">
    <property type="term" value="F:acetyltransferase activity"/>
    <property type="evidence" value="ECO:0007669"/>
    <property type="project" value="InterPro"/>
</dbReference>
<dbReference type="eggNOG" id="ENOG502SFBM">
    <property type="taxonomic scope" value="Eukaryota"/>
</dbReference>
<dbReference type="GO" id="GO:0043386">
    <property type="term" value="P:mycotoxin biosynthetic process"/>
    <property type="evidence" value="ECO:0007669"/>
    <property type="project" value="InterPro"/>
</dbReference>
<name>D8QI80_SCHCM</name>
<dbReference type="SUPFAM" id="SSF52777">
    <property type="entry name" value="CoA-dependent acyltransferases"/>
    <property type="match status" value="1"/>
</dbReference>
<gene>
    <name evidence="4" type="ORF">SCHCODRAFT_113608</name>
</gene>
<dbReference type="VEuPathDB" id="FungiDB:SCHCODRAFT_02556205"/>
<protein>
    <recommendedName>
        <fullName evidence="6">Condensation domain-containing protein</fullName>
    </recommendedName>
</protein>
<comment type="similarity">
    <text evidence="1">Belongs to the trichothecene O-acetyltransferase family.</text>
</comment>
<evidence type="ECO:0000256" key="1">
    <source>
        <dbReference type="ARBA" id="ARBA00006439"/>
    </source>
</evidence>
<sequence length="1077" mass="118703">MSKLTWKRWTQSADDPKSYSRIASNVELFEYCVAAMNNGDFTMHACLQLSLEKDVAPADFLTSARKAWLALRYQIPPLAAAISKGPGTDITMTYRVPTAEEADAWARGTVNIHEGANGSLEEARFQVSSRPNPAEGSGLGCFVHVVPGASQREYGLVIVVNHALFDGTGGKIVSGRFLTHLAEVLRAEGRAPEIAWGKEVENLLPGYEEVMSDTEAAADEKARKGTLDAVLGEIVRLAERAHTVTYAATYVPPDKPKRTSTRVASRVVDQETSARILAACKARGYTPNHVANAALSIVLARNNPPTPSTPDTASHVYWLAINCRNRLRPPYNGDAVYPFFAMNMYPLAIPVKDAYLPESAAKDEVKARLLALTERVKPTYVYGKTLPALLAIEQELMDMLIGPVLAAGTMPPQTNPLFMADGDANKQIPTACPGAFTVSRYMMSVNKRDGAPICRLQTFRGKLVFNMDYNPDAIPREVAEEWTQAWVDTAALIAYPLGCRTPVCVRVSVLSALSLFVPNPLSTAMALLTATTMAAFSFSELLSSNRAPTNNERQCTLSLIQGWRAEEDALEGEVHALQVALTQKSAKLKDSCSTSSAARSRPRTTRSSRRDEPPDPADPRLPRLAGGGAEARPSSGRPFHVVCTPFDTEMSEQAREAVEQRLRAVETWLVRSGTWPRGISIRAEYLPIFMEGGRRLTSTVTSVLRAILPHSRRWRDLTVTATTGEMAELLPLRLDLPQLRSFAFCELGGSVHPGTDGRTRPVFLSGAQGLQHVTLLYRSSDQLKALSVLSLRNMVSLHLCAEYTSEALRDGLQHLVDACVHLRHLRLRLTPNDREGFGGLGEEEAPYRGSPTVLPDLATLDLACYPAISKALFDRISAPSLSTLSLSMICYILRDGPQSTALALFLRRSGMPVRKLCITAYEAEIVLECLPYLPHLEELVFNRRRTDAECRWTPRPSVLEPLLQEGHAMACPLLRSAEFDGLRVDMQWLLQFLRARALNLHNDQPALRSVKAYLSTPPSDNVEELVAPFRLAGVDVEMQWNERKQERTYRPGIGVNWEAVVEEMSRDVDDTGGSWGY</sequence>
<dbReference type="InParanoid" id="D8QI80"/>
<evidence type="ECO:0000313" key="4">
    <source>
        <dbReference type="EMBL" id="EFI92183.1"/>
    </source>
</evidence>
<organism evidence="5">
    <name type="scientific">Schizophyllum commune (strain H4-8 / FGSC 9210)</name>
    <name type="common">Split gill fungus</name>
    <dbReference type="NCBI Taxonomy" id="578458"/>
    <lineage>
        <taxon>Eukaryota</taxon>
        <taxon>Fungi</taxon>
        <taxon>Dikarya</taxon>
        <taxon>Basidiomycota</taxon>
        <taxon>Agaricomycotina</taxon>
        <taxon>Agaricomycetes</taxon>
        <taxon>Agaricomycetidae</taxon>
        <taxon>Agaricales</taxon>
        <taxon>Schizophyllaceae</taxon>
        <taxon>Schizophyllum</taxon>
    </lineage>
</organism>
<dbReference type="InterPro" id="IPR023213">
    <property type="entry name" value="CAT-like_dom_sf"/>
</dbReference>
<dbReference type="PANTHER" id="PTHR42034:SF1">
    <property type="entry name" value="CONDENSATION DOMAIN-CONTAINING PROTEIN"/>
    <property type="match status" value="1"/>
</dbReference>
<evidence type="ECO:0000313" key="5">
    <source>
        <dbReference type="Proteomes" id="UP000007431"/>
    </source>
</evidence>
<feature type="non-terminal residue" evidence="4">
    <location>
        <position position="1077"/>
    </location>
</feature>
<evidence type="ECO:0008006" key="6">
    <source>
        <dbReference type="Google" id="ProtNLM"/>
    </source>
</evidence>
<dbReference type="AlphaFoldDB" id="D8QI80"/>
<evidence type="ECO:0000256" key="3">
    <source>
        <dbReference type="SAM" id="MobiDB-lite"/>
    </source>
</evidence>
<accession>D8QI80</accession>
<evidence type="ECO:0000256" key="2">
    <source>
        <dbReference type="ARBA" id="ARBA00022679"/>
    </source>
</evidence>
<dbReference type="Pfam" id="PF07428">
    <property type="entry name" value="Tri3"/>
    <property type="match status" value="1"/>
</dbReference>
<dbReference type="SUPFAM" id="SSF52047">
    <property type="entry name" value="RNI-like"/>
    <property type="match status" value="1"/>
</dbReference>
<dbReference type="Gene3D" id="3.30.559.10">
    <property type="entry name" value="Chloramphenicol acetyltransferase-like domain"/>
    <property type="match status" value="1"/>
</dbReference>
<dbReference type="Gene3D" id="3.80.10.10">
    <property type="entry name" value="Ribonuclease Inhibitor"/>
    <property type="match status" value="1"/>
</dbReference>
<dbReference type="InterPro" id="IPR009992">
    <property type="entry name" value="Tri3/Sat12/Sat16/Mac1"/>
</dbReference>
<keyword evidence="2" id="KW-0808">Transferase</keyword>
<reference evidence="4 5" key="1">
    <citation type="journal article" date="2010" name="Nat. Biotechnol.">
        <title>Genome sequence of the model mushroom Schizophyllum commune.</title>
        <authorList>
            <person name="Ohm R.A."/>
            <person name="de Jong J.F."/>
            <person name="Lugones L.G."/>
            <person name="Aerts A."/>
            <person name="Kothe E."/>
            <person name="Stajich J.E."/>
            <person name="de Vries R.P."/>
            <person name="Record E."/>
            <person name="Levasseur A."/>
            <person name="Baker S.E."/>
            <person name="Bartholomew K.A."/>
            <person name="Coutinho P.M."/>
            <person name="Erdmann S."/>
            <person name="Fowler T.J."/>
            <person name="Gathman A.C."/>
            <person name="Lombard V."/>
            <person name="Henrissat B."/>
            <person name="Knabe N."/>
            <person name="Kuees U."/>
            <person name="Lilly W.W."/>
            <person name="Lindquist E."/>
            <person name="Lucas S."/>
            <person name="Magnuson J.K."/>
            <person name="Piumi F."/>
            <person name="Raudaskoski M."/>
            <person name="Salamov A."/>
            <person name="Schmutz J."/>
            <person name="Schwarze F.W.M.R."/>
            <person name="vanKuyk P.A."/>
            <person name="Horton J.S."/>
            <person name="Grigoriev I.V."/>
            <person name="Woesten H.A.B."/>
        </authorList>
    </citation>
    <scope>NUCLEOTIDE SEQUENCE [LARGE SCALE GENOMIC DNA]</scope>
    <source>
        <strain evidence="5">H4-8 / FGSC 9210</strain>
    </source>
</reference>
<dbReference type="InterPro" id="IPR032675">
    <property type="entry name" value="LRR_dom_sf"/>
</dbReference>
<dbReference type="PANTHER" id="PTHR42034">
    <property type="entry name" value="CHROMOSOME 7, WHOLE GENOME SHOTGUN SEQUENCE-RELATED"/>
    <property type="match status" value="1"/>
</dbReference>
<proteinExistence type="inferred from homology"/>